<keyword evidence="3" id="KW-0378">Hydrolase</keyword>
<protein>
    <recommendedName>
        <fullName evidence="4">Prohead serine protease domain-containing protein</fullName>
    </recommendedName>
</protein>
<dbReference type="AlphaFoldDB" id="A0A0F9HMX1"/>
<evidence type="ECO:0000256" key="2">
    <source>
        <dbReference type="ARBA" id="ARBA00022670"/>
    </source>
</evidence>
<accession>A0A0F9HMX1</accession>
<sequence length="207" mass="23785">MNDLNQKIEFRTFPMELRLTGDDDTPTLEGHIAVFDKLSLDLGGFREKIEPGAFADSLKRDDIRALWNHQTDLVLGRVKSGTLELSEDKQGLAFKNQPPDTTWFRDRMVSLKRKDVTGASFGFITESDKWEGKGEKQIRTLLKLRLIEVSPGVTFPAYPQTKVAMRSMELWNQAEEARNLEEIRPEPDCLVDLDLKIRRLRLHDLTS</sequence>
<dbReference type="Pfam" id="PF04586">
    <property type="entry name" value="Peptidase_S78"/>
    <property type="match status" value="1"/>
</dbReference>
<evidence type="ECO:0000256" key="3">
    <source>
        <dbReference type="ARBA" id="ARBA00022801"/>
    </source>
</evidence>
<organism evidence="5">
    <name type="scientific">marine sediment metagenome</name>
    <dbReference type="NCBI Taxonomy" id="412755"/>
    <lineage>
        <taxon>unclassified sequences</taxon>
        <taxon>metagenomes</taxon>
        <taxon>ecological metagenomes</taxon>
    </lineage>
</organism>
<dbReference type="GO" id="GO:0006508">
    <property type="term" value="P:proteolysis"/>
    <property type="evidence" value="ECO:0007669"/>
    <property type="project" value="UniProtKB-KW"/>
</dbReference>
<evidence type="ECO:0000259" key="4">
    <source>
        <dbReference type="Pfam" id="PF04586"/>
    </source>
</evidence>
<feature type="domain" description="Prohead serine protease" evidence="4">
    <location>
        <begin position="21"/>
        <end position="170"/>
    </location>
</feature>
<dbReference type="GO" id="GO:0008233">
    <property type="term" value="F:peptidase activity"/>
    <property type="evidence" value="ECO:0007669"/>
    <property type="project" value="UniProtKB-KW"/>
</dbReference>
<reference evidence="5" key="1">
    <citation type="journal article" date="2015" name="Nature">
        <title>Complex archaea that bridge the gap between prokaryotes and eukaryotes.</title>
        <authorList>
            <person name="Spang A."/>
            <person name="Saw J.H."/>
            <person name="Jorgensen S.L."/>
            <person name="Zaremba-Niedzwiedzka K."/>
            <person name="Martijn J."/>
            <person name="Lind A.E."/>
            <person name="van Eijk R."/>
            <person name="Schleper C."/>
            <person name="Guy L."/>
            <person name="Ettema T.J."/>
        </authorList>
    </citation>
    <scope>NUCLEOTIDE SEQUENCE</scope>
</reference>
<evidence type="ECO:0000313" key="5">
    <source>
        <dbReference type="EMBL" id="KKL83045.1"/>
    </source>
</evidence>
<keyword evidence="2" id="KW-0645">Protease</keyword>
<proteinExistence type="predicted"/>
<keyword evidence="1" id="KW-1188">Viral release from host cell</keyword>
<dbReference type="InterPro" id="IPR054613">
    <property type="entry name" value="Peptidase_S78_dom"/>
</dbReference>
<evidence type="ECO:0000256" key="1">
    <source>
        <dbReference type="ARBA" id="ARBA00022612"/>
    </source>
</evidence>
<gene>
    <name evidence="5" type="ORF">LCGC14_1978690</name>
</gene>
<dbReference type="NCBIfam" id="TIGR01543">
    <property type="entry name" value="proheadase_HK97"/>
    <property type="match status" value="1"/>
</dbReference>
<dbReference type="InterPro" id="IPR006433">
    <property type="entry name" value="Prohead_protease"/>
</dbReference>
<comment type="caution">
    <text evidence="5">The sequence shown here is derived from an EMBL/GenBank/DDBJ whole genome shotgun (WGS) entry which is preliminary data.</text>
</comment>
<dbReference type="EMBL" id="LAZR01022099">
    <property type="protein sequence ID" value="KKL83045.1"/>
    <property type="molecule type" value="Genomic_DNA"/>
</dbReference>
<name>A0A0F9HMX1_9ZZZZ</name>